<name>A0A6A1W8I1_9ROSI</name>
<proteinExistence type="predicted"/>
<keyword evidence="3" id="KW-1185">Reference proteome</keyword>
<accession>A0A6A1W8I1</accession>
<reference evidence="2 3" key="1">
    <citation type="journal article" date="2019" name="Plant Biotechnol. J.">
        <title>The red bayberry genome and genetic basis of sex determination.</title>
        <authorList>
            <person name="Jia H.M."/>
            <person name="Jia H.J."/>
            <person name="Cai Q.L."/>
            <person name="Wang Y."/>
            <person name="Zhao H.B."/>
            <person name="Yang W.F."/>
            <person name="Wang G.Y."/>
            <person name="Li Y.H."/>
            <person name="Zhan D.L."/>
            <person name="Shen Y.T."/>
            <person name="Niu Q.F."/>
            <person name="Chang L."/>
            <person name="Qiu J."/>
            <person name="Zhao L."/>
            <person name="Xie H.B."/>
            <person name="Fu W.Y."/>
            <person name="Jin J."/>
            <person name="Li X.W."/>
            <person name="Jiao Y."/>
            <person name="Zhou C.C."/>
            <person name="Tu T."/>
            <person name="Chai C.Y."/>
            <person name="Gao J.L."/>
            <person name="Fan L.J."/>
            <person name="van de Weg E."/>
            <person name="Wang J.Y."/>
            <person name="Gao Z.S."/>
        </authorList>
    </citation>
    <scope>NUCLEOTIDE SEQUENCE [LARGE SCALE GENOMIC DNA]</scope>
    <source>
        <tissue evidence="2">Leaves</tissue>
    </source>
</reference>
<dbReference type="Proteomes" id="UP000516437">
    <property type="component" value="Chromosome 2"/>
</dbReference>
<evidence type="ECO:0000313" key="3">
    <source>
        <dbReference type="Proteomes" id="UP000516437"/>
    </source>
</evidence>
<sequence length="90" mass="10167">MGFGGSIEEFLHQLRIVDLRARIGITKEKPGLDESTRVGVKPRAWQTQTKVHSKEWPKETMTGSTMKDPEMVREGDDGLAYLNETVCFSI</sequence>
<feature type="region of interest" description="Disordered" evidence="1">
    <location>
        <begin position="46"/>
        <end position="72"/>
    </location>
</feature>
<gene>
    <name evidence="2" type="ORF">CJ030_MR2G025737</name>
</gene>
<comment type="caution">
    <text evidence="2">The sequence shown here is derived from an EMBL/GenBank/DDBJ whole genome shotgun (WGS) entry which is preliminary data.</text>
</comment>
<dbReference type="EMBL" id="RXIC02000020">
    <property type="protein sequence ID" value="KAB1221203.1"/>
    <property type="molecule type" value="Genomic_DNA"/>
</dbReference>
<dbReference type="AlphaFoldDB" id="A0A6A1W8I1"/>
<evidence type="ECO:0000256" key="1">
    <source>
        <dbReference type="SAM" id="MobiDB-lite"/>
    </source>
</evidence>
<evidence type="ECO:0000313" key="2">
    <source>
        <dbReference type="EMBL" id="KAB1221203.1"/>
    </source>
</evidence>
<protein>
    <submittedName>
        <fullName evidence="2">Uncharacterized protein</fullName>
    </submittedName>
</protein>
<organism evidence="2 3">
    <name type="scientific">Morella rubra</name>
    <name type="common">Chinese bayberry</name>
    <dbReference type="NCBI Taxonomy" id="262757"/>
    <lineage>
        <taxon>Eukaryota</taxon>
        <taxon>Viridiplantae</taxon>
        <taxon>Streptophyta</taxon>
        <taxon>Embryophyta</taxon>
        <taxon>Tracheophyta</taxon>
        <taxon>Spermatophyta</taxon>
        <taxon>Magnoliopsida</taxon>
        <taxon>eudicotyledons</taxon>
        <taxon>Gunneridae</taxon>
        <taxon>Pentapetalae</taxon>
        <taxon>rosids</taxon>
        <taxon>fabids</taxon>
        <taxon>Fagales</taxon>
        <taxon>Myricaceae</taxon>
        <taxon>Morella</taxon>
    </lineage>
</organism>